<feature type="transmembrane region" description="Helical" evidence="2">
    <location>
        <begin position="18"/>
        <end position="38"/>
    </location>
</feature>
<keyword evidence="2" id="KW-1133">Transmembrane helix</keyword>
<feature type="transmembrane region" description="Helical" evidence="2">
    <location>
        <begin position="240"/>
        <end position="261"/>
    </location>
</feature>
<gene>
    <name evidence="3" type="ORF">GGP41_003902</name>
</gene>
<dbReference type="EMBL" id="WNKQ01000033">
    <property type="protein sequence ID" value="KAF5844043.1"/>
    <property type="molecule type" value="Genomic_DNA"/>
</dbReference>
<protein>
    <submittedName>
        <fullName evidence="3">Uncharacterized protein</fullName>
    </submittedName>
</protein>
<comment type="caution">
    <text evidence="3">The sequence shown here is derived from an EMBL/GenBank/DDBJ whole genome shotgun (WGS) entry which is preliminary data.</text>
</comment>
<sequence>MVCVIEANSDVTGTGIRASIYTLSLASGVLTTIIKPIAEQEARSDFLRALDAALQVQGLALLCTAIYQTIRTQLTLFHAICVLHLLSLLGVGLTARGKYGHKGRVRRFVLWGIKAIISAAFIAFVSYIWITAPKFGSQPECNASTKYVVFFVGIDATNNIFRYTIMSLMISMLVAAVFGFMIIGAFSAVFAAFFGIHKKSRLVEKADVEMAMNIFSRITIKDGQSPVNNTWKWMPSQHDVGYMFARTLINLYMILMLELTISRNDLGEDEKRWTFGQIIAIFLLLGVVAEVCNIVLAQIDSKLDKKAEQGPELEQKNVRQPLQIQEPRDHSKDEGNVPGSRNR</sequence>
<feature type="compositionally biased region" description="Basic and acidic residues" evidence="1">
    <location>
        <begin position="306"/>
        <end position="317"/>
    </location>
</feature>
<feature type="transmembrane region" description="Helical" evidence="2">
    <location>
        <begin position="50"/>
        <end position="70"/>
    </location>
</feature>
<evidence type="ECO:0000313" key="3">
    <source>
        <dbReference type="EMBL" id="KAF5844043.1"/>
    </source>
</evidence>
<feature type="region of interest" description="Disordered" evidence="1">
    <location>
        <begin position="306"/>
        <end position="343"/>
    </location>
</feature>
<feature type="compositionally biased region" description="Basic and acidic residues" evidence="1">
    <location>
        <begin position="326"/>
        <end position="335"/>
    </location>
</feature>
<proteinExistence type="predicted"/>
<dbReference type="Proteomes" id="UP000624244">
    <property type="component" value="Unassembled WGS sequence"/>
</dbReference>
<keyword evidence="2" id="KW-0472">Membrane</keyword>
<evidence type="ECO:0000313" key="4">
    <source>
        <dbReference type="Proteomes" id="UP000624244"/>
    </source>
</evidence>
<dbReference type="AlphaFoldDB" id="A0A8H5Z5V0"/>
<accession>A0A8H5Z5V0</accession>
<evidence type="ECO:0000256" key="1">
    <source>
        <dbReference type="SAM" id="MobiDB-lite"/>
    </source>
</evidence>
<feature type="transmembrane region" description="Helical" evidence="2">
    <location>
        <begin position="76"/>
        <end position="96"/>
    </location>
</feature>
<organism evidence="3 4">
    <name type="scientific">Cochliobolus sativus</name>
    <name type="common">Common root rot and spot blotch fungus</name>
    <name type="synonym">Bipolaris sorokiniana</name>
    <dbReference type="NCBI Taxonomy" id="45130"/>
    <lineage>
        <taxon>Eukaryota</taxon>
        <taxon>Fungi</taxon>
        <taxon>Dikarya</taxon>
        <taxon>Ascomycota</taxon>
        <taxon>Pezizomycotina</taxon>
        <taxon>Dothideomycetes</taxon>
        <taxon>Pleosporomycetidae</taxon>
        <taxon>Pleosporales</taxon>
        <taxon>Pleosporineae</taxon>
        <taxon>Pleosporaceae</taxon>
        <taxon>Bipolaris</taxon>
    </lineage>
</organism>
<keyword evidence="2" id="KW-0812">Transmembrane</keyword>
<feature type="transmembrane region" description="Helical" evidence="2">
    <location>
        <begin position="168"/>
        <end position="196"/>
    </location>
</feature>
<evidence type="ECO:0000256" key="2">
    <source>
        <dbReference type="SAM" id="Phobius"/>
    </source>
</evidence>
<name>A0A8H5Z5V0_COCSA</name>
<reference evidence="3" key="1">
    <citation type="submission" date="2019-11" db="EMBL/GenBank/DDBJ databases">
        <title>Bipolaris sorokiniana Genome sequencing.</title>
        <authorList>
            <person name="Wang H."/>
        </authorList>
    </citation>
    <scope>NUCLEOTIDE SEQUENCE</scope>
</reference>
<feature type="transmembrane region" description="Helical" evidence="2">
    <location>
        <begin position="108"/>
        <end position="130"/>
    </location>
</feature>
<feature type="transmembrane region" description="Helical" evidence="2">
    <location>
        <begin position="273"/>
        <end position="296"/>
    </location>
</feature>